<organism evidence="3 4">
    <name type="scientific">Hirundo rustica</name>
    <name type="common">Barn swallow</name>
    <dbReference type="NCBI Taxonomy" id="43150"/>
    <lineage>
        <taxon>Eukaryota</taxon>
        <taxon>Metazoa</taxon>
        <taxon>Chordata</taxon>
        <taxon>Craniata</taxon>
        <taxon>Vertebrata</taxon>
        <taxon>Euteleostomi</taxon>
        <taxon>Archelosauria</taxon>
        <taxon>Archosauria</taxon>
        <taxon>Dinosauria</taxon>
        <taxon>Saurischia</taxon>
        <taxon>Theropoda</taxon>
        <taxon>Coelurosauria</taxon>
        <taxon>Aves</taxon>
        <taxon>Neognathae</taxon>
        <taxon>Neoaves</taxon>
        <taxon>Telluraves</taxon>
        <taxon>Australaves</taxon>
        <taxon>Passeriformes</taxon>
        <taxon>Sylvioidea</taxon>
        <taxon>Hirundinidae</taxon>
        <taxon>Hirundo</taxon>
    </lineage>
</organism>
<comment type="caution">
    <text evidence="3">The sequence shown here is derived from an EMBL/GenBank/DDBJ whole genome shotgun (WGS) entry which is preliminary data.</text>
</comment>
<evidence type="ECO:0000259" key="2">
    <source>
        <dbReference type="Pfam" id="PF16043"/>
    </source>
</evidence>
<feature type="domain" description="DUF4795" evidence="2">
    <location>
        <begin position="1"/>
        <end position="114"/>
    </location>
</feature>
<accession>A0A7L4EZP5</accession>
<protein>
    <submittedName>
        <fullName evidence="3">QRIC2 protein</fullName>
    </submittedName>
</protein>
<evidence type="ECO:0000256" key="1">
    <source>
        <dbReference type="SAM" id="MobiDB-lite"/>
    </source>
</evidence>
<dbReference type="EMBL" id="VZZX01011895">
    <property type="protein sequence ID" value="NXW80186.1"/>
    <property type="molecule type" value="Genomic_DNA"/>
</dbReference>
<dbReference type="Pfam" id="PF16043">
    <property type="entry name" value="DUF4795"/>
    <property type="match status" value="1"/>
</dbReference>
<proteinExistence type="predicted"/>
<name>A0A7L4EZP5_HIRRU</name>
<reference evidence="3 4" key="1">
    <citation type="submission" date="2019-09" db="EMBL/GenBank/DDBJ databases">
        <title>Bird 10,000 Genomes (B10K) Project - Family phase.</title>
        <authorList>
            <person name="Zhang G."/>
        </authorList>
    </citation>
    <scope>NUCLEOTIDE SEQUENCE [LARGE SCALE GENOMIC DNA]</scope>
    <source>
        <strain evidence="3">B10K-DU-001-67</strain>
        <tissue evidence="3">Muscle</tissue>
    </source>
</reference>
<gene>
    <name evidence="3" type="primary">Qrich2_5</name>
    <name evidence="3" type="ORF">HIRRUS_R15520</name>
</gene>
<feature type="non-terminal residue" evidence="3">
    <location>
        <position position="1"/>
    </location>
</feature>
<dbReference type="PANTHER" id="PTHR47080:SF2">
    <property type="entry name" value="GLUTAMINE-RICH PROTEIN 2"/>
    <property type="match status" value="1"/>
</dbReference>
<dbReference type="InterPro" id="IPR032013">
    <property type="entry name" value="DUF4795"/>
</dbReference>
<dbReference type="AlphaFoldDB" id="A0A7L4EZP5"/>
<evidence type="ECO:0000313" key="4">
    <source>
        <dbReference type="Proteomes" id="UP000585317"/>
    </source>
</evidence>
<dbReference type="Proteomes" id="UP000585317">
    <property type="component" value="Unassembled WGS sequence"/>
</dbReference>
<dbReference type="PANTHER" id="PTHR47080">
    <property type="entry name" value="CHROMOSOME 16 OPEN READING FRAME 96"/>
    <property type="match status" value="1"/>
</dbReference>
<feature type="non-terminal residue" evidence="3">
    <location>
        <position position="177"/>
    </location>
</feature>
<sequence length="177" mass="20138">MERLEERIQVLLRRVLGQEQRWQEAQQWFSDALDSKLDRLELGPFQKKLEETWARIIENLKDKLSVEVDNAAGIKQQLLVPYKCLSCDRYLNIQVPGPHVDILPLFPPLPSSHAAHSSTITTEEQAQQHGHRKLVKSKFLKSQSCKGQDTSSALLKDVLQISKKVGMVTGREREGGT</sequence>
<evidence type="ECO:0000313" key="3">
    <source>
        <dbReference type="EMBL" id="NXW80186.1"/>
    </source>
</evidence>
<feature type="region of interest" description="Disordered" evidence="1">
    <location>
        <begin position="113"/>
        <end position="132"/>
    </location>
</feature>
<feature type="compositionally biased region" description="Polar residues" evidence="1">
    <location>
        <begin position="119"/>
        <end position="128"/>
    </location>
</feature>